<protein>
    <recommendedName>
        <fullName evidence="7">DNA polymerase</fullName>
        <ecNumber evidence="7">2.7.7.7</ecNumber>
    </recommendedName>
</protein>
<dbReference type="GO" id="GO:0045004">
    <property type="term" value="P:DNA replication proofreading"/>
    <property type="evidence" value="ECO:0007669"/>
    <property type="project" value="TreeGrafter"/>
</dbReference>
<name>A0A3D8MDH1_9ALTE</name>
<dbReference type="InterPro" id="IPR042087">
    <property type="entry name" value="DNA_pol_B_thumb"/>
</dbReference>
<dbReference type="InterPro" id="IPR012337">
    <property type="entry name" value="RNaseH-like_sf"/>
</dbReference>
<dbReference type="SUPFAM" id="SSF56672">
    <property type="entry name" value="DNA/RNA polymerases"/>
    <property type="match status" value="1"/>
</dbReference>
<dbReference type="Proteomes" id="UP000256561">
    <property type="component" value="Unassembled WGS sequence"/>
</dbReference>
<dbReference type="InterPro" id="IPR006172">
    <property type="entry name" value="DNA-dir_DNA_pol_B"/>
</dbReference>
<dbReference type="InterPro" id="IPR006134">
    <property type="entry name" value="DNA-dir_DNA_pol_B_multi_dom"/>
</dbReference>
<sequence>MQVENGDGFLLTRRTLRLGNRDHVELWVATIRGPVKLMSAAQNPVCFSPTHQHQKVRQLISQHRLSVSLEDTSLKTLEQIPLVMLRARNESEQFRLRRLADEHGLSLYEADVKLQDRFLMERFAYGSLSYQAEIPDASGTRLNAKVKGNTFLPQLRALSFDIECDEHERLFSIAVAGPNCNRVMIVDIGQPFLSDGLRPDYERIRVTTEKQLLEEFQQTLTQADPDILLGWNVKQFDLAVLERAAKRLGMPLNIGREHSPLSVREWENGQTIVEVPGRCVIDGIEALKTMTYHFESFSLDNVASQLLGKNKLIVDEDKLGTIKTFYQESPDELADYNFQDCVLVNEIAAATRMIDFLVLRSTLTGLDMSRPGGSVAAFLNVYLPKLHRAGYVSGLRPQDGGLASPGGYVMNSVPGLYRHVLVLDFKSLYPSIIRTFKIDPMGLAEGLLQPESAIPGFKGAFFSRNKHFLPDIIANLWAQRDEAKRQQDAPRSHAIKILMNSFYGVLGSGGCPFYDPRLASSITLRGHQIMQTTAQWITELGYRVIYGDTDSTFVHLEGVSEDGHAIEIGKQLESAINQRWRAKLKEELALDCFLEIEFETHFKQFFMPTIRGSEQGSKKRYAGLISKNGQDELIFKGLENVRSDWTDVAKDFQKTLYRKVFLGEKVEECVRDTVLSIRSGQLDNRLVYSKRLRKPLQHYTKSVPPHVRAARLAQQQSGTARYQNRTVVKYVITTQGPQTTECQTHPLDYEHYIEKQIRPIADSILPFIDLSFDALANEQLGLF</sequence>
<keyword evidence="4 7" id="KW-0239">DNA-directed DNA polymerase</keyword>
<dbReference type="Gene3D" id="2.40.50.590">
    <property type="match status" value="1"/>
</dbReference>
<evidence type="ECO:0000259" key="8">
    <source>
        <dbReference type="Pfam" id="PF00136"/>
    </source>
</evidence>
<keyword evidence="2 7" id="KW-0808">Transferase</keyword>
<keyword evidence="11" id="KW-1185">Reference proteome</keyword>
<dbReference type="NCBIfam" id="NF004421">
    <property type="entry name" value="PRK05762.1-2"/>
    <property type="match status" value="1"/>
</dbReference>
<dbReference type="Pfam" id="PF00136">
    <property type="entry name" value="DNA_pol_B"/>
    <property type="match status" value="1"/>
</dbReference>
<feature type="domain" description="DNA-directed DNA polymerase family B multifunctional" evidence="8">
    <location>
        <begin position="405"/>
        <end position="754"/>
    </location>
</feature>
<comment type="caution">
    <text evidence="10">The sequence shown here is derived from an EMBL/GenBank/DDBJ whole genome shotgun (WGS) entry which is preliminary data.</text>
</comment>
<dbReference type="Gene3D" id="1.10.132.60">
    <property type="entry name" value="DNA polymerase family B, C-terminal domain"/>
    <property type="match status" value="1"/>
</dbReference>
<reference evidence="11" key="1">
    <citation type="submission" date="2018-08" db="EMBL/GenBank/DDBJ databases">
        <authorList>
            <person name="Zhang J."/>
            <person name="Du Z.-J."/>
        </authorList>
    </citation>
    <scope>NUCLEOTIDE SEQUENCE [LARGE SCALE GENOMIC DNA]</scope>
    <source>
        <strain evidence="11">KCTC 52655</strain>
    </source>
</reference>
<dbReference type="EC" id="2.7.7.7" evidence="7"/>
<evidence type="ECO:0000256" key="6">
    <source>
        <dbReference type="ARBA" id="ARBA00049244"/>
    </source>
</evidence>
<accession>A0A3D8MDH1</accession>
<dbReference type="PROSITE" id="PS00116">
    <property type="entry name" value="DNA_POLYMERASE_B"/>
    <property type="match status" value="1"/>
</dbReference>
<dbReference type="FunFam" id="3.90.1600.10:FF:000030">
    <property type="entry name" value="DNA polymerase II"/>
    <property type="match status" value="1"/>
</dbReference>
<dbReference type="RefSeq" id="WP_115591190.1">
    <property type="nucleotide sequence ID" value="NZ_QRHA01000001.1"/>
</dbReference>
<comment type="similarity">
    <text evidence="1 7">Belongs to the DNA polymerase type-B family.</text>
</comment>
<dbReference type="PANTHER" id="PTHR10322">
    <property type="entry name" value="DNA POLYMERASE CATALYTIC SUBUNIT"/>
    <property type="match status" value="1"/>
</dbReference>
<evidence type="ECO:0000256" key="2">
    <source>
        <dbReference type="ARBA" id="ARBA00022679"/>
    </source>
</evidence>
<gene>
    <name evidence="10" type="ORF">DXV75_00045</name>
</gene>
<evidence type="ECO:0000256" key="7">
    <source>
        <dbReference type="RuleBase" id="RU000442"/>
    </source>
</evidence>
<dbReference type="InterPro" id="IPR006133">
    <property type="entry name" value="DNA-dir_DNA_pol_B_exonuc"/>
</dbReference>
<dbReference type="PANTHER" id="PTHR10322:SF23">
    <property type="entry name" value="DNA POLYMERASE DELTA CATALYTIC SUBUNIT"/>
    <property type="match status" value="1"/>
</dbReference>
<dbReference type="InterPro" id="IPR050240">
    <property type="entry name" value="DNA_pol_type-B"/>
</dbReference>
<keyword evidence="5 7" id="KW-0238">DNA-binding</keyword>
<organism evidence="10 11">
    <name type="scientific">Alteromonas aestuariivivens</name>
    <dbReference type="NCBI Taxonomy" id="1938339"/>
    <lineage>
        <taxon>Bacteria</taxon>
        <taxon>Pseudomonadati</taxon>
        <taxon>Pseudomonadota</taxon>
        <taxon>Gammaproteobacteria</taxon>
        <taxon>Alteromonadales</taxon>
        <taxon>Alteromonadaceae</taxon>
        <taxon>Alteromonas/Salinimonas group</taxon>
        <taxon>Alteromonas</taxon>
    </lineage>
</organism>
<comment type="catalytic activity">
    <reaction evidence="6 7">
        <text>DNA(n) + a 2'-deoxyribonucleoside 5'-triphosphate = DNA(n+1) + diphosphate</text>
        <dbReference type="Rhea" id="RHEA:22508"/>
        <dbReference type="Rhea" id="RHEA-COMP:17339"/>
        <dbReference type="Rhea" id="RHEA-COMP:17340"/>
        <dbReference type="ChEBI" id="CHEBI:33019"/>
        <dbReference type="ChEBI" id="CHEBI:61560"/>
        <dbReference type="ChEBI" id="CHEBI:173112"/>
        <dbReference type="EC" id="2.7.7.7"/>
    </reaction>
</comment>
<dbReference type="InterPro" id="IPR036397">
    <property type="entry name" value="RNaseH_sf"/>
</dbReference>
<evidence type="ECO:0000259" key="9">
    <source>
        <dbReference type="Pfam" id="PF03104"/>
    </source>
</evidence>
<dbReference type="EMBL" id="QRHA01000001">
    <property type="protein sequence ID" value="RDV28899.1"/>
    <property type="molecule type" value="Genomic_DNA"/>
</dbReference>
<dbReference type="SMART" id="SM00486">
    <property type="entry name" value="POLBc"/>
    <property type="match status" value="1"/>
</dbReference>
<proteinExistence type="inferred from homology"/>
<dbReference type="AlphaFoldDB" id="A0A3D8MDH1"/>
<evidence type="ECO:0000256" key="3">
    <source>
        <dbReference type="ARBA" id="ARBA00022695"/>
    </source>
</evidence>
<dbReference type="GO" id="GO:0000166">
    <property type="term" value="F:nucleotide binding"/>
    <property type="evidence" value="ECO:0007669"/>
    <property type="project" value="InterPro"/>
</dbReference>
<evidence type="ECO:0000313" key="11">
    <source>
        <dbReference type="Proteomes" id="UP000256561"/>
    </source>
</evidence>
<evidence type="ECO:0000256" key="1">
    <source>
        <dbReference type="ARBA" id="ARBA00005755"/>
    </source>
</evidence>
<dbReference type="PRINTS" id="PR00106">
    <property type="entry name" value="DNAPOLB"/>
</dbReference>
<dbReference type="CDD" id="cd05537">
    <property type="entry name" value="POLBc_Pol_II"/>
    <property type="match status" value="1"/>
</dbReference>
<dbReference type="GO" id="GO:0003677">
    <property type="term" value="F:DNA binding"/>
    <property type="evidence" value="ECO:0007669"/>
    <property type="project" value="UniProtKB-KW"/>
</dbReference>
<dbReference type="Gene3D" id="3.30.420.10">
    <property type="entry name" value="Ribonuclease H-like superfamily/Ribonuclease H"/>
    <property type="match status" value="1"/>
</dbReference>
<feature type="domain" description="DNA-directed DNA polymerase family B exonuclease" evidence="9">
    <location>
        <begin position="144"/>
        <end position="302"/>
    </location>
</feature>
<dbReference type="InterPro" id="IPR017964">
    <property type="entry name" value="DNA-dir_DNA_pol_B_CS"/>
</dbReference>
<evidence type="ECO:0000313" key="10">
    <source>
        <dbReference type="EMBL" id="RDV28899.1"/>
    </source>
</evidence>
<dbReference type="OrthoDB" id="5807460at2"/>
<keyword evidence="3 7" id="KW-0548">Nucleotidyltransferase</keyword>
<dbReference type="InterPro" id="IPR023211">
    <property type="entry name" value="DNA_pol_palm_dom_sf"/>
</dbReference>
<dbReference type="GO" id="GO:0008296">
    <property type="term" value="F:3'-5'-DNA exonuclease activity"/>
    <property type="evidence" value="ECO:0007669"/>
    <property type="project" value="TreeGrafter"/>
</dbReference>
<dbReference type="Gene3D" id="3.90.1600.10">
    <property type="entry name" value="Palm domain of DNA polymerase"/>
    <property type="match status" value="2"/>
</dbReference>
<evidence type="ECO:0000256" key="5">
    <source>
        <dbReference type="ARBA" id="ARBA00023125"/>
    </source>
</evidence>
<dbReference type="InterPro" id="IPR043502">
    <property type="entry name" value="DNA/RNA_pol_sf"/>
</dbReference>
<evidence type="ECO:0000256" key="4">
    <source>
        <dbReference type="ARBA" id="ARBA00022932"/>
    </source>
</evidence>
<dbReference type="Gene3D" id="6.10.140.1130">
    <property type="match status" value="1"/>
</dbReference>
<dbReference type="GO" id="GO:0003887">
    <property type="term" value="F:DNA-directed DNA polymerase activity"/>
    <property type="evidence" value="ECO:0007669"/>
    <property type="project" value="UniProtKB-KW"/>
</dbReference>
<keyword evidence="7" id="KW-0235">DNA replication</keyword>
<dbReference type="Pfam" id="PF03104">
    <property type="entry name" value="DNA_pol_B_exo1"/>
    <property type="match status" value="1"/>
</dbReference>
<dbReference type="GO" id="GO:0009432">
    <property type="term" value="P:SOS response"/>
    <property type="evidence" value="ECO:0007669"/>
    <property type="project" value="TreeGrafter"/>
</dbReference>
<dbReference type="SUPFAM" id="SSF53098">
    <property type="entry name" value="Ribonuclease H-like"/>
    <property type="match status" value="1"/>
</dbReference>